<dbReference type="OrthoDB" id="311329at2"/>
<proteinExistence type="predicted"/>
<evidence type="ECO:0000259" key="2">
    <source>
        <dbReference type="Pfam" id="PF13372"/>
    </source>
</evidence>
<feature type="chain" id="PRO_5014149789" evidence="1">
    <location>
        <begin position="21"/>
        <end position="456"/>
    </location>
</feature>
<gene>
    <name evidence="3" type="ORF">CLV57_2054</name>
</gene>
<evidence type="ECO:0000313" key="4">
    <source>
        <dbReference type="Proteomes" id="UP000242687"/>
    </source>
</evidence>
<feature type="signal peptide" evidence="1">
    <location>
        <begin position="1"/>
        <end position="20"/>
    </location>
</feature>
<dbReference type="Pfam" id="PF13372">
    <property type="entry name" value="Alginate_exp"/>
    <property type="match status" value="1"/>
</dbReference>
<dbReference type="EMBL" id="PGFJ01000001">
    <property type="protein sequence ID" value="PJJ85031.1"/>
    <property type="molecule type" value="Genomic_DNA"/>
</dbReference>
<organism evidence="3 4">
    <name type="scientific">Mucilaginibacter auburnensis</name>
    <dbReference type="NCBI Taxonomy" id="1457233"/>
    <lineage>
        <taxon>Bacteria</taxon>
        <taxon>Pseudomonadati</taxon>
        <taxon>Bacteroidota</taxon>
        <taxon>Sphingobacteriia</taxon>
        <taxon>Sphingobacteriales</taxon>
        <taxon>Sphingobacteriaceae</taxon>
        <taxon>Mucilaginibacter</taxon>
    </lineage>
</organism>
<reference evidence="3 4" key="1">
    <citation type="submission" date="2017-11" db="EMBL/GenBank/DDBJ databases">
        <title>Genomic Encyclopedia of Archaeal and Bacterial Type Strains, Phase II (KMG-II): From Individual Species to Whole Genera.</title>
        <authorList>
            <person name="Goeker M."/>
        </authorList>
    </citation>
    <scope>NUCLEOTIDE SEQUENCE [LARGE SCALE GENOMIC DNA]</scope>
    <source>
        <strain evidence="3 4">DSM 28175</strain>
    </source>
</reference>
<evidence type="ECO:0000256" key="1">
    <source>
        <dbReference type="SAM" id="SignalP"/>
    </source>
</evidence>
<name>A0A2H9VW45_9SPHI</name>
<accession>A0A2H9VW45</accession>
<dbReference type="InterPro" id="IPR025388">
    <property type="entry name" value="Alginate_export_dom"/>
</dbReference>
<evidence type="ECO:0000313" key="3">
    <source>
        <dbReference type="EMBL" id="PJJ85031.1"/>
    </source>
</evidence>
<comment type="caution">
    <text evidence="3">The sequence shown here is derived from an EMBL/GenBank/DDBJ whole genome shotgun (WGS) entry which is preliminary data.</text>
</comment>
<keyword evidence="1" id="KW-0732">Signal</keyword>
<keyword evidence="4" id="KW-1185">Reference proteome</keyword>
<dbReference type="Proteomes" id="UP000242687">
    <property type="component" value="Unassembled WGS sequence"/>
</dbReference>
<sequence>MKFFFTVLLTAAGISCLAQGIPFKSLRYDENYTSLANDTSSNWYKSLKFAPLTVDKLSYVSFGGEIRYQYFHYKNEDWGEAPNDRDGFVLTRYLAHADLHLGSHFRTFLQLQSSLANGQLDTPSPVDQNIIDLHQAFADYALLTGHKKSLTLRFGRQEFSYGSQRLVSVREAPNNRQAFDALRLIYVAPNARFDVFNSYYVPAKPNIFDDGFNKNTQFWGGYAVFNKVPLLQNTDIYYLGLRKKTTVFDASTGLETRHSVGARAWGSNPEWLYDVETIYQFGNFAGNTISAWTASANVAYTFSQLKHKPQFGIKTEVISGDRTSNDGRLNTFNPLFPRGGYFGLAALIGPSNLTDIHPYAQIELTKAVAFNIDYDLFFRMSRNDGIYAVNGRMIYPGKAGTSDQIGRQLGAEFEFTPNKHFYLRQEITWFSAGEFLKQAGPGKDILMVGTTATFKF</sequence>
<feature type="domain" description="Alginate export" evidence="2">
    <location>
        <begin position="59"/>
        <end position="441"/>
    </location>
</feature>
<dbReference type="InterPro" id="IPR053728">
    <property type="entry name" value="Alginate_Permeability_Chnl"/>
</dbReference>
<dbReference type="AlphaFoldDB" id="A0A2H9VW45"/>
<dbReference type="RefSeq" id="WP_100341186.1">
    <property type="nucleotide sequence ID" value="NZ_PGFJ01000001.1"/>
</dbReference>
<dbReference type="Gene3D" id="2.40.160.100">
    <property type="match status" value="1"/>
</dbReference>
<dbReference type="PROSITE" id="PS51257">
    <property type="entry name" value="PROKAR_LIPOPROTEIN"/>
    <property type="match status" value="1"/>
</dbReference>
<protein>
    <submittedName>
        <fullName evidence="3">Alginate export protein</fullName>
    </submittedName>
</protein>